<comment type="caution">
    <text evidence="7">The sequence shown here is derived from an EMBL/GenBank/DDBJ whole genome shotgun (WGS) entry which is preliminary data.</text>
</comment>
<dbReference type="Proteomes" id="UP000482209">
    <property type="component" value="Unassembled WGS sequence"/>
</dbReference>
<evidence type="ECO:0000256" key="4">
    <source>
        <dbReference type="ARBA" id="ARBA00022448"/>
    </source>
</evidence>
<evidence type="ECO:0000256" key="3">
    <source>
        <dbReference type="ARBA" id="ARBA00020268"/>
    </source>
</evidence>
<evidence type="ECO:0000313" key="8">
    <source>
        <dbReference type="Proteomes" id="UP000482209"/>
    </source>
</evidence>
<feature type="transmembrane region" description="Helical" evidence="6">
    <location>
        <begin position="156"/>
        <end position="178"/>
    </location>
</feature>
<dbReference type="PANTHER" id="PTHR43298">
    <property type="entry name" value="MULTIDRUG RESISTANCE PROTEIN NORM-RELATED"/>
    <property type="match status" value="1"/>
</dbReference>
<dbReference type="Pfam" id="PF01554">
    <property type="entry name" value="MatE"/>
    <property type="match status" value="1"/>
</dbReference>
<feature type="transmembrane region" description="Helical" evidence="6">
    <location>
        <begin position="131"/>
        <end position="150"/>
    </location>
</feature>
<keyword evidence="4" id="KW-0813">Transport</keyword>
<keyword evidence="6" id="KW-0812">Transmembrane</keyword>
<dbReference type="PANTHER" id="PTHR43298:SF2">
    <property type="entry name" value="FMN_FAD EXPORTER YEEO-RELATED"/>
    <property type="match status" value="1"/>
</dbReference>
<dbReference type="InterPro" id="IPR002528">
    <property type="entry name" value="MATE_fam"/>
</dbReference>
<protein>
    <recommendedName>
        <fullName evidence="3">Probable multidrug resistance protein NorM</fullName>
    </recommendedName>
    <alternativeName>
        <fullName evidence="5">Multidrug-efflux transporter</fullName>
    </alternativeName>
</protein>
<keyword evidence="8" id="KW-1185">Reference proteome</keyword>
<keyword evidence="6" id="KW-0472">Membrane</keyword>
<proteinExistence type="inferred from homology"/>
<evidence type="ECO:0000256" key="6">
    <source>
        <dbReference type="SAM" id="Phobius"/>
    </source>
</evidence>
<dbReference type="GO" id="GO:0042910">
    <property type="term" value="F:xenobiotic transmembrane transporter activity"/>
    <property type="evidence" value="ECO:0007669"/>
    <property type="project" value="InterPro"/>
</dbReference>
<comment type="function">
    <text evidence="1">Multidrug efflux pump.</text>
</comment>
<accession>A0A6L5XY66</accession>
<name>A0A6L5XY66_9FIRM</name>
<keyword evidence="6" id="KW-1133">Transmembrane helix</keyword>
<dbReference type="EMBL" id="VUMT01000007">
    <property type="protein sequence ID" value="MSS63467.1"/>
    <property type="molecule type" value="Genomic_DNA"/>
</dbReference>
<gene>
    <name evidence="7" type="ORF">FYJ58_06190</name>
</gene>
<organism evidence="7 8">
    <name type="scientific">Velocimicrobium porci</name>
    <dbReference type="NCBI Taxonomy" id="2606634"/>
    <lineage>
        <taxon>Bacteria</taxon>
        <taxon>Bacillati</taxon>
        <taxon>Bacillota</taxon>
        <taxon>Clostridia</taxon>
        <taxon>Lachnospirales</taxon>
        <taxon>Lachnospiraceae</taxon>
        <taxon>Velocimicrobium</taxon>
    </lineage>
</organism>
<evidence type="ECO:0000256" key="2">
    <source>
        <dbReference type="ARBA" id="ARBA00010199"/>
    </source>
</evidence>
<feature type="transmembrane region" description="Helical" evidence="6">
    <location>
        <begin position="66"/>
        <end position="90"/>
    </location>
</feature>
<dbReference type="AlphaFoldDB" id="A0A6L5XY66"/>
<reference evidence="7 8" key="1">
    <citation type="submission" date="2019-08" db="EMBL/GenBank/DDBJ databases">
        <title>In-depth cultivation of the pig gut microbiome towards novel bacterial diversity and tailored functional studies.</title>
        <authorList>
            <person name="Wylensek D."/>
            <person name="Hitch T.C.A."/>
            <person name="Clavel T."/>
        </authorList>
    </citation>
    <scope>NUCLEOTIDE SEQUENCE [LARGE SCALE GENOMIC DNA]</scope>
    <source>
        <strain evidence="7 8">WCA-693-APC-MOT-I</strain>
    </source>
</reference>
<evidence type="ECO:0000256" key="5">
    <source>
        <dbReference type="ARBA" id="ARBA00031636"/>
    </source>
</evidence>
<sequence>MMIITSFVTGMGVYYAAAYNLIESIVAFAFMPVYAYSGATLMLVGQSYSKKEFVKLQRFPKISIKCCIGIFLTIAILFSFFSESVCGIITNDTTLIEFTKRILPVALGMQIFNIGNQIFKYCLQGVEREKWVFIYSTGISCVSCIIIYYFTTYTNLQLYGTYVGLGITYFLLGIGSYLKYRKVIKVYKK</sequence>
<dbReference type="GO" id="GO:0015297">
    <property type="term" value="F:antiporter activity"/>
    <property type="evidence" value="ECO:0007669"/>
    <property type="project" value="InterPro"/>
</dbReference>
<dbReference type="InterPro" id="IPR050222">
    <property type="entry name" value="MATE_MdtK"/>
</dbReference>
<evidence type="ECO:0000313" key="7">
    <source>
        <dbReference type="EMBL" id="MSS63467.1"/>
    </source>
</evidence>
<dbReference type="GO" id="GO:0005886">
    <property type="term" value="C:plasma membrane"/>
    <property type="evidence" value="ECO:0007669"/>
    <property type="project" value="TreeGrafter"/>
</dbReference>
<comment type="similarity">
    <text evidence="2">Belongs to the multi antimicrobial extrusion (MATE) (TC 2.A.66.1) family.</text>
</comment>
<evidence type="ECO:0000256" key="1">
    <source>
        <dbReference type="ARBA" id="ARBA00003408"/>
    </source>
</evidence>